<reference evidence="1 2" key="1">
    <citation type="submission" date="2019-06" db="EMBL/GenBank/DDBJ databases">
        <title>Discovery of a novel chromosome fission-fusion reversal in muntjac.</title>
        <authorList>
            <person name="Mudd A.B."/>
            <person name="Bredeson J.V."/>
            <person name="Baum R."/>
            <person name="Hockemeyer D."/>
            <person name="Rokhsar D.S."/>
        </authorList>
    </citation>
    <scope>NUCLEOTIDE SEQUENCE [LARGE SCALE GENOMIC DNA]</scope>
    <source>
        <strain evidence="1">UCam_UCB_Mr</strain>
        <tissue evidence="1">Fibroblast cell line</tissue>
    </source>
</reference>
<comment type="caution">
    <text evidence="1">The sequence shown here is derived from an EMBL/GenBank/DDBJ whole genome shotgun (WGS) entry which is preliminary data.</text>
</comment>
<gene>
    <name evidence="1" type="ORF">FD755_007429</name>
</gene>
<proteinExistence type="predicted"/>
<accession>A0A5J5MH24</accession>
<dbReference type="Proteomes" id="UP000326062">
    <property type="component" value="Chromosome 3"/>
</dbReference>
<dbReference type="AlphaFoldDB" id="A0A5J5MH24"/>
<evidence type="ECO:0000313" key="2">
    <source>
        <dbReference type="Proteomes" id="UP000326062"/>
    </source>
</evidence>
<evidence type="ECO:0000313" key="1">
    <source>
        <dbReference type="EMBL" id="KAB0379645.1"/>
    </source>
</evidence>
<keyword evidence="2" id="KW-1185">Reference proteome</keyword>
<name>A0A5J5MH24_MUNRE</name>
<sequence>MPTGLWKVGEELSGSPHLLICPAPAKCHHPSNSGTATGNVEAKVVCFYRRRDISNTLIMLADKHAKYWSGLPFSSLHVCVFFSLIL</sequence>
<dbReference type="EMBL" id="VCEB01000003">
    <property type="protein sequence ID" value="KAB0379645.1"/>
    <property type="molecule type" value="Genomic_DNA"/>
</dbReference>
<organism evidence="1 2">
    <name type="scientific">Muntiacus reevesi</name>
    <name type="common">Reeves' muntjac</name>
    <name type="synonym">Cervus reevesi</name>
    <dbReference type="NCBI Taxonomy" id="9886"/>
    <lineage>
        <taxon>Eukaryota</taxon>
        <taxon>Metazoa</taxon>
        <taxon>Chordata</taxon>
        <taxon>Craniata</taxon>
        <taxon>Vertebrata</taxon>
        <taxon>Euteleostomi</taxon>
        <taxon>Mammalia</taxon>
        <taxon>Eutheria</taxon>
        <taxon>Laurasiatheria</taxon>
        <taxon>Artiodactyla</taxon>
        <taxon>Ruminantia</taxon>
        <taxon>Pecora</taxon>
        <taxon>Cervidae</taxon>
        <taxon>Muntiacinae</taxon>
        <taxon>Muntiacus</taxon>
    </lineage>
</organism>
<protein>
    <submittedName>
        <fullName evidence="1">Uncharacterized protein</fullName>
    </submittedName>
</protein>